<dbReference type="OrthoDB" id="9790815at2"/>
<dbReference type="EMBL" id="QRDX01000006">
    <property type="protein sequence ID" value="RED47456.1"/>
    <property type="molecule type" value="Genomic_DNA"/>
</dbReference>
<name>A0A3D9HEQ0_9FLAO</name>
<dbReference type="GO" id="GO:0006006">
    <property type="term" value="P:glucose metabolic process"/>
    <property type="evidence" value="ECO:0007669"/>
    <property type="project" value="UniProtKB-KW"/>
</dbReference>
<accession>A0A3D9HEQ0</accession>
<dbReference type="GO" id="GO:0005829">
    <property type="term" value="C:cytosol"/>
    <property type="evidence" value="ECO:0007669"/>
    <property type="project" value="TreeGrafter"/>
</dbReference>
<comment type="similarity">
    <text evidence="1">Belongs to the cycloisomerase 2 family.</text>
</comment>
<evidence type="ECO:0000256" key="3">
    <source>
        <dbReference type="SAM" id="MobiDB-lite"/>
    </source>
</evidence>
<evidence type="ECO:0000313" key="5">
    <source>
        <dbReference type="Proteomes" id="UP000256629"/>
    </source>
</evidence>
<sequence>MGFFYTGSYTEQGAPAESPQGEGVGCFEINLETGEIIEKSYTKQRSPSYLAISNDKKFLYALEEMYQNLQPRLYAYKIEEDGALSMINSQPIHGDYACHLAIIENNLVVASYVSGNILSYPINQDGSIKPYSQDIKHEGIGPNKERQEAAHAHMIYPFAHNHMYAVDLTLDTAKAYQWKEKEQKWEGTPALDVKIEAGSGARHMVMDSNQEFAYILGELTGELFVADLTVGEHAIVQKISFIPDNYNGAIGGAALRIHPNGNFLYASNRGSETITIFKIDAQSKQLSLVGHQTTYGKNPRDFNIHPEGKWLIAANQDSNSLVVFEINTNDGTLQKKSTFKVNTPVNICWL</sequence>
<dbReference type="InterPro" id="IPR019405">
    <property type="entry name" value="Lactonase_7-beta_prop"/>
</dbReference>
<dbReference type="InterPro" id="IPR050282">
    <property type="entry name" value="Cycloisomerase_2"/>
</dbReference>
<keyword evidence="2" id="KW-0313">Glucose metabolism</keyword>
<evidence type="ECO:0000256" key="2">
    <source>
        <dbReference type="ARBA" id="ARBA00022526"/>
    </source>
</evidence>
<dbReference type="PANTHER" id="PTHR30344:SF1">
    <property type="entry name" value="6-PHOSPHOGLUCONOLACTONASE"/>
    <property type="match status" value="1"/>
</dbReference>
<protein>
    <submittedName>
        <fullName evidence="4">6-phosphogluconolactonase</fullName>
    </submittedName>
</protein>
<reference evidence="4 5" key="1">
    <citation type="submission" date="2018-07" db="EMBL/GenBank/DDBJ databases">
        <title>Genomic Encyclopedia of Type Strains, Phase III (KMG-III): the genomes of soil and plant-associated and newly described type strains.</title>
        <authorList>
            <person name="Whitman W."/>
        </authorList>
    </citation>
    <scope>NUCLEOTIDE SEQUENCE [LARGE SCALE GENOMIC DNA]</scope>
    <source>
        <strain evidence="4 5">CECT 8487</strain>
    </source>
</reference>
<evidence type="ECO:0000256" key="1">
    <source>
        <dbReference type="ARBA" id="ARBA00005564"/>
    </source>
</evidence>
<organism evidence="4 5">
    <name type="scientific">Seonamhaeicola aphaedonensis</name>
    <dbReference type="NCBI Taxonomy" id="1461338"/>
    <lineage>
        <taxon>Bacteria</taxon>
        <taxon>Pseudomonadati</taxon>
        <taxon>Bacteroidota</taxon>
        <taxon>Flavobacteriia</taxon>
        <taxon>Flavobacteriales</taxon>
        <taxon>Flavobacteriaceae</taxon>
    </lineage>
</organism>
<comment type="caution">
    <text evidence="4">The sequence shown here is derived from an EMBL/GenBank/DDBJ whole genome shotgun (WGS) entry which is preliminary data.</text>
</comment>
<dbReference type="AlphaFoldDB" id="A0A3D9HEQ0"/>
<dbReference type="PANTHER" id="PTHR30344">
    <property type="entry name" value="6-PHOSPHOGLUCONOLACTONASE-RELATED"/>
    <property type="match status" value="1"/>
</dbReference>
<gene>
    <name evidence="4" type="ORF">DFQ02_10683</name>
</gene>
<dbReference type="Pfam" id="PF10282">
    <property type="entry name" value="Lactonase"/>
    <property type="match status" value="1"/>
</dbReference>
<evidence type="ECO:0000313" key="4">
    <source>
        <dbReference type="EMBL" id="RED47456.1"/>
    </source>
</evidence>
<dbReference type="SUPFAM" id="SSF51004">
    <property type="entry name" value="C-terminal (heme d1) domain of cytochrome cd1-nitrite reductase"/>
    <property type="match status" value="1"/>
</dbReference>
<dbReference type="InterPro" id="IPR015943">
    <property type="entry name" value="WD40/YVTN_repeat-like_dom_sf"/>
</dbReference>
<dbReference type="GO" id="GO:0017057">
    <property type="term" value="F:6-phosphogluconolactonase activity"/>
    <property type="evidence" value="ECO:0007669"/>
    <property type="project" value="TreeGrafter"/>
</dbReference>
<dbReference type="RefSeq" id="WP_116524432.1">
    <property type="nucleotide sequence ID" value="NZ_QRDX01000006.1"/>
</dbReference>
<proteinExistence type="inferred from homology"/>
<dbReference type="Gene3D" id="2.130.10.10">
    <property type="entry name" value="YVTN repeat-like/Quinoprotein amine dehydrogenase"/>
    <property type="match status" value="1"/>
</dbReference>
<dbReference type="Proteomes" id="UP000256629">
    <property type="component" value="Unassembled WGS sequence"/>
</dbReference>
<keyword evidence="5" id="KW-1185">Reference proteome</keyword>
<feature type="region of interest" description="Disordered" evidence="3">
    <location>
        <begin position="1"/>
        <end position="21"/>
    </location>
</feature>
<dbReference type="InterPro" id="IPR011048">
    <property type="entry name" value="Haem_d1_sf"/>
</dbReference>
<keyword evidence="2" id="KW-0119">Carbohydrate metabolism</keyword>